<name>A0ABQ8FWZ0_9PEZI</name>
<keyword evidence="8" id="KW-1185">Reference proteome</keyword>
<evidence type="ECO:0000256" key="5">
    <source>
        <dbReference type="SAM" id="Phobius"/>
    </source>
</evidence>
<evidence type="ECO:0000313" key="8">
    <source>
        <dbReference type="Proteomes" id="UP000774617"/>
    </source>
</evidence>
<proteinExistence type="predicted"/>
<feature type="non-terminal residue" evidence="7">
    <location>
        <position position="55"/>
    </location>
</feature>
<reference evidence="7 8" key="1">
    <citation type="journal article" date="2021" name="Nat. Commun.">
        <title>Genetic determinants of endophytism in the Arabidopsis root mycobiome.</title>
        <authorList>
            <person name="Mesny F."/>
            <person name="Miyauchi S."/>
            <person name="Thiergart T."/>
            <person name="Pickel B."/>
            <person name="Atanasova L."/>
            <person name="Karlsson M."/>
            <person name="Huettel B."/>
            <person name="Barry K.W."/>
            <person name="Haridas S."/>
            <person name="Chen C."/>
            <person name="Bauer D."/>
            <person name="Andreopoulos W."/>
            <person name="Pangilinan J."/>
            <person name="LaButti K."/>
            <person name="Riley R."/>
            <person name="Lipzen A."/>
            <person name="Clum A."/>
            <person name="Drula E."/>
            <person name="Henrissat B."/>
            <person name="Kohler A."/>
            <person name="Grigoriev I.V."/>
            <person name="Martin F.M."/>
            <person name="Hacquard S."/>
        </authorList>
    </citation>
    <scope>NUCLEOTIDE SEQUENCE [LARGE SCALE GENOMIC DNA]</scope>
    <source>
        <strain evidence="7 8">MPI-SDFR-AT-0080</strain>
    </source>
</reference>
<feature type="non-terminal residue" evidence="7">
    <location>
        <position position="1"/>
    </location>
</feature>
<dbReference type="InterPro" id="IPR020846">
    <property type="entry name" value="MFS_dom"/>
</dbReference>
<evidence type="ECO:0000256" key="1">
    <source>
        <dbReference type="ARBA" id="ARBA00004141"/>
    </source>
</evidence>
<organism evidence="7 8">
    <name type="scientific">Macrophomina phaseolina</name>
    <dbReference type="NCBI Taxonomy" id="35725"/>
    <lineage>
        <taxon>Eukaryota</taxon>
        <taxon>Fungi</taxon>
        <taxon>Dikarya</taxon>
        <taxon>Ascomycota</taxon>
        <taxon>Pezizomycotina</taxon>
        <taxon>Dothideomycetes</taxon>
        <taxon>Dothideomycetes incertae sedis</taxon>
        <taxon>Botryosphaeriales</taxon>
        <taxon>Botryosphaeriaceae</taxon>
        <taxon>Macrophomina</taxon>
    </lineage>
</organism>
<dbReference type="PANTHER" id="PTHR23502">
    <property type="entry name" value="MAJOR FACILITATOR SUPERFAMILY"/>
    <property type="match status" value="1"/>
</dbReference>
<sequence length="55" mass="5764">LGRNPIYFITLVVFVVLQVPTALATNFGILLAFPFLTGFFGSTVLATGGASIADM</sequence>
<dbReference type="Proteomes" id="UP000774617">
    <property type="component" value="Unassembled WGS sequence"/>
</dbReference>
<feature type="transmembrane region" description="Helical" evidence="5">
    <location>
        <begin position="6"/>
        <end position="24"/>
    </location>
</feature>
<protein>
    <recommendedName>
        <fullName evidence="6">Major facilitator superfamily (MFS) profile domain-containing protein</fullName>
    </recommendedName>
</protein>
<dbReference type="InterPro" id="IPR036259">
    <property type="entry name" value="MFS_trans_sf"/>
</dbReference>
<feature type="transmembrane region" description="Helical" evidence="5">
    <location>
        <begin position="31"/>
        <end position="53"/>
    </location>
</feature>
<feature type="domain" description="Major facilitator superfamily (MFS) profile" evidence="6">
    <location>
        <begin position="1"/>
        <end position="55"/>
    </location>
</feature>
<dbReference type="EMBL" id="JAGTJR010000041">
    <property type="protein sequence ID" value="KAH7032144.1"/>
    <property type="molecule type" value="Genomic_DNA"/>
</dbReference>
<keyword evidence="3 5" id="KW-1133">Transmembrane helix</keyword>
<evidence type="ECO:0000256" key="3">
    <source>
        <dbReference type="ARBA" id="ARBA00022989"/>
    </source>
</evidence>
<keyword evidence="4 5" id="KW-0472">Membrane</keyword>
<evidence type="ECO:0000259" key="6">
    <source>
        <dbReference type="PROSITE" id="PS50850"/>
    </source>
</evidence>
<evidence type="ECO:0000256" key="2">
    <source>
        <dbReference type="ARBA" id="ARBA00022692"/>
    </source>
</evidence>
<evidence type="ECO:0000313" key="7">
    <source>
        <dbReference type="EMBL" id="KAH7032144.1"/>
    </source>
</evidence>
<accession>A0ABQ8FWZ0</accession>
<gene>
    <name evidence="7" type="ORF">B0J12DRAFT_543406</name>
</gene>
<dbReference type="PANTHER" id="PTHR23502:SF23">
    <property type="entry name" value="FLUCONAZOLE RESISTANCE PROTEIN 1"/>
    <property type="match status" value="1"/>
</dbReference>
<comment type="caution">
    <text evidence="7">The sequence shown here is derived from an EMBL/GenBank/DDBJ whole genome shotgun (WGS) entry which is preliminary data.</text>
</comment>
<keyword evidence="2 5" id="KW-0812">Transmembrane</keyword>
<evidence type="ECO:0000256" key="4">
    <source>
        <dbReference type="ARBA" id="ARBA00023136"/>
    </source>
</evidence>
<dbReference type="SUPFAM" id="SSF103473">
    <property type="entry name" value="MFS general substrate transporter"/>
    <property type="match status" value="1"/>
</dbReference>
<comment type="subcellular location">
    <subcellularLocation>
        <location evidence="1">Membrane</location>
        <topology evidence="1">Multi-pass membrane protein</topology>
    </subcellularLocation>
</comment>
<dbReference type="PROSITE" id="PS50850">
    <property type="entry name" value="MFS"/>
    <property type="match status" value="1"/>
</dbReference>
<dbReference type="Gene3D" id="1.20.1720.10">
    <property type="entry name" value="Multidrug resistance protein D"/>
    <property type="match status" value="1"/>
</dbReference>